<feature type="transmembrane region" description="Helical" evidence="10">
    <location>
        <begin position="313"/>
        <end position="330"/>
    </location>
</feature>
<dbReference type="Proteomes" id="UP000287352">
    <property type="component" value="Unassembled WGS sequence"/>
</dbReference>
<feature type="transmembrane region" description="Helical" evidence="10">
    <location>
        <begin position="77"/>
        <end position="101"/>
    </location>
</feature>
<dbReference type="PANTHER" id="PTHR12468:SF2">
    <property type="entry name" value="GPI MANNOSYLTRANSFERASE 2"/>
    <property type="match status" value="1"/>
</dbReference>
<organism evidence="11 12">
    <name type="scientific">Tengunoibacter tsumagoiensis</name>
    <dbReference type="NCBI Taxonomy" id="2014871"/>
    <lineage>
        <taxon>Bacteria</taxon>
        <taxon>Bacillati</taxon>
        <taxon>Chloroflexota</taxon>
        <taxon>Ktedonobacteria</taxon>
        <taxon>Ktedonobacterales</taxon>
        <taxon>Dictyobacteraceae</taxon>
        <taxon>Tengunoibacter</taxon>
    </lineage>
</organism>
<feature type="transmembrane region" description="Helical" evidence="10">
    <location>
        <begin position="337"/>
        <end position="359"/>
    </location>
</feature>
<dbReference type="InterPro" id="IPR007315">
    <property type="entry name" value="PIG-V/Gpi18"/>
</dbReference>
<dbReference type="GO" id="GO:0000009">
    <property type="term" value="F:alpha-1,6-mannosyltransferase activity"/>
    <property type="evidence" value="ECO:0007669"/>
    <property type="project" value="InterPro"/>
</dbReference>
<keyword evidence="3" id="KW-0337">GPI-anchor biosynthesis</keyword>
<feature type="transmembrane region" description="Helical" evidence="10">
    <location>
        <begin position="191"/>
        <end position="214"/>
    </location>
</feature>
<feature type="transmembrane region" description="Helical" evidence="10">
    <location>
        <begin position="152"/>
        <end position="179"/>
    </location>
</feature>
<keyword evidence="6 10" id="KW-0812">Transmembrane</keyword>
<evidence type="ECO:0000256" key="8">
    <source>
        <dbReference type="ARBA" id="ARBA00022989"/>
    </source>
</evidence>
<feature type="transmembrane region" description="Helical" evidence="10">
    <location>
        <begin position="113"/>
        <end position="146"/>
    </location>
</feature>
<evidence type="ECO:0000256" key="5">
    <source>
        <dbReference type="ARBA" id="ARBA00022679"/>
    </source>
</evidence>
<dbReference type="GO" id="GO:0004376">
    <property type="term" value="F:GPI mannosyltransferase activity"/>
    <property type="evidence" value="ECO:0007669"/>
    <property type="project" value="InterPro"/>
</dbReference>
<feature type="transmembrane region" description="Helical" evidence="10">
    <location>
        <begin position="283"/>
        <end position="301"/>
    </location>
</feature>
<comment type="subcellular location">
    <subcellularLocation>
        <location evidence="1">Endoplasmic reticulum membrane</location>
        <topology evidence="1">Multi-pass membrane protein</topology>
    </subcellularLocation>
</comment>
<gene>
    <name evidence="11" type="ORF">KTT_32380</name>
</gene>
<keyword evidence="5" id="KW-0808">Transferase</keyword>
<evidence type="ECO:0000256" key="6">
    <source>
        <dbReference type="ARBA" id="ARBA00022692"/>
    </source>
</evidence>
<comment type="caution">
    <text evidence="11">The sequence shown here is derived from an EMBL/GenBank/DDBJ whole genome shotgun (WGS) entry which is preliminary data.</text>
</comment>
<evidence type="ECO:0000256" key="10">
    <source>
        <dbReference type="SAM" id="Phobius"/>
    </source>
</evidence>
<dbReference type="UniPathway" id="UPA00196"/>
<reference evidence="12" key="1">
    <citation type="submission" date="2018-12" db="EMBL/GenBank/DDBJ databases">
        <title>Tengunoibacter tsumagoiensis gen. nov., sp. nov., Dictyobacter kobayashii sp. nov., D. alpinus sp. nov., and D. joshuensis sp. nov. and description of Dictyobacteraceae fam. nov. within the order Ktedonobacterales isolated from Tengu-no-mugimeshi.</title>
        <authorList>
            <person name="Wang C.M."/>
            <person name="Zheng Y."/>
            <person name="Sakai Y."/>
            <person name="Toyoda A."/>
            <person name="Minakuchi Y."/>
            <person name="Abe K."/>
            <person name="Yokota A."/>
            <person name="Yabe S."/>
        </authorList>
    </citation>
    <scope>NUCLEOTIDE SEQUENCE [LARGE SCALE GENOMIC DNA]</scope>
    <source>
        <strain evidence="12">Uno3</strain>
    </source>
</reference>
<sequence>MQEKKVWVKIVAFPTQCAIDIKHCLDAWDTWDVGVFVDVAHRGYPSDTDKQDLVAFFPAWPLVLHLVGDHGGDPYQVLFYVGLILTNLSFYGALVLLYLLVARRFGADIGKNTLFLLALSPYGLFFFVGYSEAFFLLLCVALFTFLERGHWWLAGACGFVAALTRSVGIVLVLPFLVVLLQDYVAQRRVNWRLAVGRLMPALLVPLGLLLYMSYLGMIKGNMLAFTVAEVSWGRSLNFPWAGFVDVLKSFVYWRQNFEENVMDFLFTLFPMITLVLWWKRLPLTYSIFTTAMIFFALLHPIQGINYPLSSSPRFMLVLFPLYILLAIWCKNERVRSVLFPLSCALFTINALLFICHGWVA</sequence>
<name>A0A402A2V0_9CHLR</name>
<evidence type="ECO:0000256" key="7">
    <source>
        <dbReference type="ARBA" id="ARBA00022824"/>
    </source>
</evidence>
<dbReference type="AlphaFoldDB" id="A0A402A2V0"/>
<dbReference type="PANTHER" id="PTHR12468">
    <property type="entry name" value="GPI MANNOSYLTRANSFERASE 2"/>
    <property type="match status" value="1"/>
</dbReference>
<keyword evidence="12" id="KW-1185">Reference proteome</keyword>
<evidence type="ECO:0000256" key="9">
    <source>
        <dbReference type="ARBA" id="ARBA00023136"/>
    </source>
</evidence>
<evidence type="ECO:0000256" key="1">
    <source>
        <dbReference type="ARBA" id="ARBA00004477"/>
    </source>
</evidence>
<evidence type="ECO:0000313" key="12">
    <source>
        <dbReference type="Proteomes" id="UP000287352"/>
    </source>
</evidence>
<dbReference type="GO" id="GO:0016020">
    <property type="term" value="C:membrane"/>
    <property type="evidence" value="ECO:0007669"/>
    <property type="project" value="GOC"/>
</dbReference>
<proteinExistence type="predicted"/>
<keyword evidence="9 10" id="KW-0472">Membrane</keyword>
<accession>A0A402A2V0</accession>
<dbReference type="Pfam" id="PF04188">
    <property type="entry name" value="Mannosyl_trans2"/>
    <property type="match status" value="1"/>
</dbReference>
<evidence type="ECO:0000313" key="11">
    <source>
        <dbReference type="EMBL" id="GCE13379.1"/>
    </source>
</evidence>
<evidence type="ECO:0000256" key="4">
    <source>
        <dbReference type="ARBA" id="ARBA00022676"/>
    </source>
</evidence>
<keyword evidence="4" id="KW-0328">Glycosyltransferase</keyword>
<evidence type="ECO:0000256" key="2">
    <source>
        <dbReference type="ARBA" id="ARBA00004687"/>
    </source>
</evidence>
<comment type="pathway">
    <text evidence="2">Glycolipid biosynthesis; glycosylphosphatidylinositol-anchor biosynthesis.</text>
</comment>
<dbReference type="GO" id="GO:0006506">
    <property type="term" value="P:GPI anchor biosynthetic process"/>
    <property type="evidence" value="ECO:0007669"/>
    <property type="project" value="UniProtKB-UniPathway"/>
</dbReference>
<protein>
    <recommendedName>
        <fullName evidence="13">Glycosyltransferase RgtA/B/C/D-like domain-containing protein</fullName>
    </recommendedName>
</protein>
<feature type="transmembrane region" description="Helical" evidence="10">
    <location>
        <begin position="261"/>
        <end position="278"/>
    </location>
</feature>
<dbReference type="EMBL" id="BIFR01000001">
    <property type="protein sequence ID" value="GCE13379.1"/>
    <property type="molecule type" value="Genomic_DNA"/>
</dbReference>
<dbReference type="GO" id="GO:0031501">
    <property type="term" value="C:mannosyltransferase complex"/>
    <property type="evidence" value="ECO:0007669"/>
    <property type="project" value="TreeGrafter"/>
</dbReference>
<keyword evidence="8 10" id="KW-1133">Transmembrane helix</keyword>
<keyword evidence="7" id="KW-0256">Endoplasmic reticulum</keyword>
<evidence type="ECO:0000256" key="3">
    <source>
        <dbReference type="ARBA" id="ARBA00022502"/>
    </source>
</evidence>
<evidence type="ECO:0008006" key="13">
    <source>
        <dbReference type="Google" id="ProtNLM"/>
    </source>
</evidence>